<proteinExistence type="predicted"/>
<reference evidence="3 4" key="1">
    <citation type="submission" date="2020-01" db="EMBL/GenBank/DDBJ databases">
        <title>Ponticoccus aerotolerans gen. nov., sp. nov., an anaerobic bacterium and proposal of Ponticoccusceae fam. nov., Ponticoccusles ord. nov. and Ponticoccuse classis nov. in the phylum Kiritimatiellaeota.</title>
        <authorList>
            <person name="Zhou L.Y."/>
            <person name="Du Z.J."/>
        </authorList>
    </citation>
    <scope>NUCLEOTIDE SEQUENCE [LARGE SCALE GENOMIC DNA]</scope>
    <source>
        <strain evidence="3 4">S-5007</strain>
    </source>
</reference>
<dbReference type="AlphaFoldDB" id="A0A6P1M2P4"/>
<dbReference type="PANTHER" id="PTHR12558:SF13">
    <property type="entry name" value="CELL DIVISION CYCLE PROTEIN 27 HOMOLOG"/>
    <property type="match status" value="1"/>
</dbReference>
<dbReference type="Gene3D" id="1.25.40.10">
    <property type="entry name" value="Tetratricopeptide repeat domain"/>
    <property type="match status" value="1"/>
</dbReference>
<evidence type="ECO:0000313" key="3">
    <source>
        <dbReference type="EMBL" id="QHI68870.1"/>
    </source>
</evidence>
<evidence type="ECO:0000313" key="4">
    <source>
        <dbReference type="Proteomes" id="UP000464954"/>
    </source>
</evidence>
<keyword evidence="1" id="KW-0802">TPR repeat</keyword>
<protein>
    <submittedName>
        <fullName evidence="3">Tetratricopeptide repeat protein</fullName>
    </submittedName>
</protein>
<dbReference type="PROSITE" id="PS50293">
    <property type="entry name" value="TPR_REGION"/>
    <property type="match status" value="1"/>
</dbReference>
<dbReference type="SUPFAM" id="SSF48452">
    <property type="entry name" value="TPR-like"/>
    <property type="match status" value="1"/>
</dbReference>
<name>A0A6P1M2P4_9BACT</name>
<feature type="repeat" description="TPR" evidence="1">
    <location>
        <begin position="194"/>
        <end position="227"/>
    </location>
</feature>
<dbReference type="KEGG" id="taer:GT409_05195"/>
<feature type="repeat" description="TPR" evidence="1">
    <location>
        <begin position="127"/>
        <end position="160"/>
    </location>
</feature>
<gene>
    <name evidence="3" type="ORF">GT409_05195</name>
</gene>
<keyword evidence="2" id="KW-0472">Membrane</keyword>
<dbReference type="PROSITE" id="PS50005">
    <property type="entry name" value="TPR"/>
    <property type="match status" value="3"/>
</dbReference>
<dbReference type="InterPro" id="IPR011990">
    <property type="entry name" value="TPR-like_helical_dom_sf"/>
</dbReference>
<dbReference type="Proteomes" id="UP000464954">
    <property type="component" value="Chromosome"/>
</dbReference>
<keyword evidence="2" id="KW-1133">Transmembrane helix</keyword>
<dbReference type="RefSeq" id="WP_160627608.1">
    <property type="nucleotide sequence ID" value="NZ_CP047593.1"/>
</dbReference>
<dbReference type="Pfam" id="PF13424">
    <property type="entry name" value="TPR_12"/>
    <property type="match status" value="1"/>
</dbReference>
<accession>A0A6P1M2P4</accession>
<sequence length="367" mass="41916">MKRKDELRDIYQAGNPDFEKDFTPQVAQEIIEQRQRDLFRSRIVSMFFGGLAVILSVVLVAVAIRDFLSKTEISKPVQSQGKAFIPRHSLSSEAVWVINYKQAIEEEGFGSEEEGEKPLSTKWVKKAAYHIIMGQQALAIGEPDEALEHFNDVVKIFPEIEGIHRVMGTLYIQKEQYDLAANHLELALQEEESFETINNLGTAYIGTKDYDAAEKYLKRALELQPESPICHKNLAVLYRDMERNDDAMFHFEKYLDLRPDDIETMQTYALFLTSLGRWQAAADFLEKLTTQVTDIAPIYFLLAQVQVQNGQQDKAIAALKRGIQLVDPTLALAWMNQTEFNTVRESPDFKKLVDELEIASVSLDNME</sequence>
<dbReference type="SMART" id="SM00028">
    <property type="entry name" value="TPR"/>
    <property type="match status" value="5"/>
</dbReference>
<organism evidence="3 4">
    <name type="scientific">Tichowtungia aerotolerans</name>
    <dbReference type="NCBI Taxonomy" id="2697043"/>
    <lineage>
        <taxon>Bacteria</taxon>
        <taxon>Pseudomonadati</taxon>
        <taxon>Kiritimatiellota</taxon>
        <taxon>Tichowtungiia</taxon>
        <taxon>Tichowtungiales</taxon>
        <taxon>Tichowtungiaceae</taxon>
        <taxon>Tichowtungia</taxon>
    </lineage>
</organism>
<evidence type="ECO:0000256" key="2">
    <source>
        <dbReference type="SAM" id="Phobius"/>
    </source>
</evidence>
<keyword evidence="2" id="KW-0812">Transmembrane</keyword>
<feature type="transmembrane region" description="Helical" evidence="2">
    <location>
        <begin position="43"/>
        <end position="64"/>
    </location>
</feature>
<feature type="repeat" description="TPR" evidence="1">
    <location>
        <begin position="228"/>
        <end position="261"/>
    </location>
</feature>
<keyword evidence="4" id="KW-1185">Reference proteome</keyword>
<dbReference type="PANTHER" id="PTHR12558">
    <property type="entry name" value="CELL DIVISION CYCLE 16,23,27"/>
    <property type="match status" value="1"/>
</dbReference>
<dbReference type="InterPro" id="IPR019734">
    <property type="entry name" value="TPR_rpt"/>
</dbReference>
<evidence type="ECO:0000256" key="1">
    <source>
        <dbReference type="PROSITE-ProRule" id="PRU00339"/>
    </source>
</evidence>
<dbReference type="EMBL" id="CP047593">
    <property type="protein sequence ID" value="QHI68870.1"/>
    <property type="molecule type" value="Genomic_DNA"/>
</dbReference>
<dbReference type="Pfam" id="PF13181">
    <property type="entry name" value="TPR_8"/>
    <property type="match status" value="1"/>
</dbReference>